<dbReference type="EMBL" id="KN402411">
    <property type="protein sequence ID" value="KHG14843.1"/>
    <property type="molecule type" value="Genomic_DNA"/>
</dbReference>
<evidence type="ECO:0000313" key="1">
    <source>
        <dbReference type="EMBL" id="KHG14843.1"/>
    </source>
</evidence>
<name>A0A0B0NK04_GOSAR</name>
<protein>
    <submittedName>
        <fullName evidence="1">Kexin</fullName>
    </submittedName>
</protein>
<organism evidence="1 2">
    <name type="scientific">Gossypium arboreum</name>
    <name type="common">Tree cotton</name>
    <name type="synonym">Gossypium nanking</name>
    <dbReference type="NCBI Taxonomy" id="29729"/>
    <lineage>
        <taxon>Eukaryota</taxon>
        <taxon>Viridiplantae</taxon>
        <taxon>Streptophyta</taxon>
        <taxon>Embryophyta</taxon>
        <taxon>Tracheophyta</taxon>
        <taxon>Spermatophyta</taxon>
        <taxon>Magnoliopsida</taxon>
        <taxon>eudicotyledons</taxon>
        <taxon>Gunneridae</taxon>
        <taxon>Pentapetalae</taxon>
        <taxon>rosids</taxon>
        <taxon>malvids</taxon>
        <taxon>Malvales</taxon>
        <taxon>Malvaceae</taxon>
        <taxon>Malvoideae</taxon>
        <taxon>Gossypium</taxon>
    </lineage>
</organism>
<dbReference type="Proteomes" id="UP000032142">
    <property type="component" value="Unassembled WGS sequence"/>
</dbReference>
<keyword evidence="2" id="KW-1185">Reference proteome</keyword>
<dbReference type="AlphaFoldDB" id="A0A0B0NK04"/>
<reference evidence="2" key="1">
    <citation type="submission" date="2014-09" db="EMBL/GenBank/DDBJ databases">
        <authorList>
            <person name="Mudge J."/>
            <person name="Ramaraj T."/>
            <person name="Lindquist I.E."/>
            <person name="Bharti A.K."/>
            <person name="Sundararajan A."/>
            <person name="Cameron C.T."/>
            <person name="Woodward J.E."/>
            <person name="May G.D."/>
            <person name="Brubaker C."/>
            <person name="Broadhvest J."/>
            <person name="Wilkins T.A."/>
        </authorList>
    </citation>
    <scope>NUCLEOTIDE SEQUENCE</scope>
    <source>
        <strain evidence="2">cv. AKA8401</strain>
    </source>
</reference>
<proteinExistence type="predicted"/>
<accession>A0A0B0NK04</accession>
<sequence length="79" mass="8579">MTPLGAGLGVPSCLHPGVYTCSRAPVYAATYGGRKLKNFLFLARIRMVSEEISTEDAPIMARYGARVTALMVCSWINAR</sequence>
<evidence type="ECO:0000313" key="2">
    <source>
        <dbReference type="Proteomes" id="UP000032142"/>
    </source>
</evidence>
<gene>
    <name evidence="1" type="ORF">F383_16642</name>
</gene>